<dbReference type="Pfam" id="PF22461">
    <property type="entry name" value="SLBB_2"/>
    <property type="match status" value="1"/>
</dbReference>
<protein>
    <submittedName>
        <fullName evidence="17">Polysaccharide export outer membrane protein</fullName>
    </submittedName>
</protein>
<keyword evidence="11" id="KW-0472">Membrane</keyword>
<keyword evidence="10" id="KW-0626">Porin</keyword>
<accession>A0A1W1D4Y3</accession>
<gene>
    <name evidence="17" type="ORF">MNB_SM-3-42</name>
</gene>
<keyword evidence="4" id="KW-1134">Transmembrane beta strand</keyword>
<dbReference type="Pfam" id="PF02563">
    <property type="entry name" value="Poly_export"/>
    <property type="match status" value="1"/>
</dbReference>
<evidence type="ECO:0000256" key="11">
    <source>
        <dbReference type="ARBA" id="ARBA00023136"/>
    </source>
</evidence>
<name>A0A1W1D4Y3_9ZZZZ</name>
<sequence>MSMIFLLIVLSACTVKDDRLFQIHNSIDRNKTISNAEYKLELNYENKIAPNDRLLVYVYANNGLDSQVMMPVIGNTNITNGLRSSNMEENGLLVTQNGTVMLPLIGSIKITGYTEDQASKILINKYKRYIKNPYVTVKITNQRVIMIGEVKKPGIVPIINGTINLFEAIAKSGDLTALADRRNIKIIRGDLRNPEIREIDLTSVDAIRHSSLLLRPNDIVYVQPREMNGFNKAFSETGPFLSMISSLLNPFVQWTTIQGKSF</sequence>
<evidence type="ECO:0000256" key="1">
    <source>
        <dbReference type="ARBA" id="ARBA00004571"/>
    </source>
</evidence>
<dbReference type="GO" id="GO:0009279">
    <property type="term" value="C:cell outer membrane"/>
    <property type="evidence" value="ECO:0007669"/>
    <property type="project" value="UniProtKB-SubCell"/>
</dbReference>
<keyword evidence="8" id="KW-0625">Polysaccharide transport</keyword>
<keyword evidence="13" id="KW-0998">Cell outer membrane</keyword>
<reference evidence="17" key="1">
    <citation type="submission" date="2016-10" db="EMBL/GenBank/DDBJ databases">
        <authorList>
            <person name="de Groot N.N."/>
        </authorList>
    </citation>
    <scope>NUCLEOTIDE SEQUENCE</scope>
</reference>
<evidence type="ECO:0000256" key="8">
    <source>
        <dbReference type="ARBA" id="ARBA00023047"/>
    </source>
</evidence>
<evidence type="ECO:0000256" key="10">
    <source>
        <dbReference type="ARBA" id="ARBA00023114"/>
    </source>
</evidence>
<organism evidence="17">
    <name type="scientific">hydrothermal vent metagenome</name>
    <dbReference type="NCBI Taxonomy" id="652676"/>
    <lineage>
        <taxon>unclassified sequences</taxon>
        <taxon>metagenomes</taxon>
        <taxon>ecological metagenomes</taxon>
    </lineage>
</organism>
<proteinExistence type="inferred from homology"/>
<comment type="similarity">
    <text evidence="2">Belongs to the BexD/CtrA/VexA family.</text>
</comment>
<evidence type="ECO:0000256" key="7">
    <source>
        <dbReference type="ARBA" id="ARBA00022729"/>
    </source>
</evidence>
<dbReference type="GO" id="GO:0015288">
    <property type="term" value="F:porin activity"/>
    <property type="evidence" value="ECO:0007669"/>
    <property type="project" value="UniProtKB-KW"/>
</dbReference>
<keyword evidence="3" id="KW-0813">Transport</keyword>
<keyword evidence="6" id="KW-0812">Transmembrane</keyword>
<evidence type="ECO:0000256" key="6">
    <source>
        <dbReference type="ARBA" id="ARBA00022692"/>
    </source>
</evidence>
<dbReference type="InterPro" id="IPR049712">
    <property type="entry name" value="Poly_export"/>
</dbReference>
<dbReference type="InterPro" id="IPR054765">
    <property type="entry name" value="SLBB_dom"/>
</dbReference>
<dbReference type="EMBL" id="FPHP01000042">
    <property type="protein sequence ID" value="SFV75487.1"/>
    <property type="molecule type" value="Genomic_DNA"/>
</dbReference>
<dbReference type="PANTHER" id="PTHR33619:SF3">
    <property type="entry name" value="POLYSACCHARIDE EXPORT PROTEIN GFCE-RELATED"/>
    <property type="match status" value="1"/>
</dbReference>
<feature type="domain" description="SLBB" evidence="16">
    <location>
        <begin position="142"/>
        <end position="222"/>
    </location>
</feature>
<keyword evidence="14" id="KW-0449">Lipoprotein</keyword>
<evidence type="ECO:0000256" key="2">
    <source>
        <dbReference type="ARBA" id="ARBA00009450"/>
    </source>
</evidence>
<keyword evidence="12" id="KW-0564">Palmitate</keyword>
<evidence type="ECO:0000259" key="15">
    <source>
        <dbReference type="Pfam" id="PF02563"/>
    </source>
</evidence>
<evidence type="ECO:0000313" key="17">
    <source>
        <dbReference type="EMBL" id="SFV75487.1"/>
    </source>
</evidence>
<evidence type="ECO:0000256" key="9">
    <source>
        <dbReference type="ARBA" id="ARBA00023065"/>
    </source>
</evidence>
<dbReference type="Gene3D" id="3.10.560.10">
    <property type="entry name" value="Outer membrane lipoprotein wza domain like"/>
    <property type="match status" value="1"/>
</dbReference>
<keyword evidence="7" id="KW-0732">Signal</keyword>
<keyword evidence="9" id="KW-0406">Ion transport</keyword>
<dbReference type="GO" id="GO:0015159">
    <property type="term" value="F:polysaccharide transmembrane transporter activity"/>
    <property type="evidence" value="ECO:0007669"/>
    <property type="project" value="InterPro"/>
</dbReference>
<dbReference type="PANTHER" id="PTHR33619">
    <property type="entry name" value="POLYSACCHARIDE EXPORT PROTEIN GFCE-RELATED"/>
    <property type="match status" value="1"/>
</dbReference>
<dbReference type="GO" id="GO:0006811">
    <property type="term" value="P:monoatomic ion transport"/>
    <property type="evidence" value="ECO:0007669"/>
    <property type="project" value="UniProtKB-KW"/>
</dbReference>
<dbReference type="InterPro" id="IPR003715">
    <property type="entry name" value="Poly_export_N"/>
</dbReference>
<evidence type="ECO:0000259" key="16">
    <source>
        <dbReference type="Pfam" id="PF22461"/>
    </source>
</evidence>
<feature type="domain" description="Polysaccharide export protein N-terminal" evidence="15">
    <location>
        <begin position="43"/>
        <end position="139"/>
    </location>
</feature>
<evidence type="ECO:0000256" key="12">
    <source>
        <dbReference type="ARBA" id="ARBA00023139"/>
    </source>
</evidence>
<dbReference type="AlphaFoldDB" id="A0A1W1D4Y3"/>
<evidence type="ECO:0000256" key="13">
    <source>
        <dbReference type="ARBA" id="ARBA00023237"/>
    </source>
</evidence>
<evidence type="ECO:0000256" key="5">
    <source>
        <dbReference type="ARBA" id="ARBA00022597"/>
    </source>
</evidence>
<evidence type="ECO:0000256" key="4">
    <source>
        <dbReference type="ARBA" id="ARBA00022452"/>
    </source>
</evidence>
<keyword evidence="5" id="KW-0762">Sugar transport</keyword>
<evidence type="ECO:0000256" key="14">
    <source>
        <dbReference type="ARBA" id="ARBA00023288"/>
    </source>
</evidence>
<evidence type="ECO:0000256" key="3">
    <source>
        <dbReference type="ARBA" id="ARBA00022448"/>
    </source>
</evidence>
<dbReference type="GO" id="GO:0046930">
    <property type="term" value="C:pore complex"/>
    <property type="evidence" value="ECO:0007669"/>
    <property type="project" value="UniProtKB-KW"/>
</dbReference>
<comment type="subcellular location">
    <subcellularLocation>
        <location evidence="1">Cell outer membrane</location>
        <topology evidence="1">Multi-pass membrane protein</topology>
    </subcellularLocation>
</comment>